<dbReference type="RefSeq" id="WP_425556519.1">
    <property type="nucleotide sequence ID" value="NZ_BAABIE010000008.1"/>
</dbReference>
<name>A0ABP8Z8Y2_9ACTN</name>
<keyword evidence="1" id="KW-0732">Signal</keyword>
<dbReference type="SUPFAM" id="SSF55166">
    <property type="entry name" value="Hedgehog/DD-peptidase"/>
    <property type="match status" value="1"/>
</dbReference>
<reference evidence="4" key="1">
    <citation type="journal article" date="2019" name="Int. J. Syst. Evol. Microbiol.">
        <title>The Global Catalogue of Microorganisms (GCM) 10K type strain sequencing project: providing services to taxonomists for standard genome sequencing and annotation.</title>
        <authorList>
            <consortium name="The Broad Institute Genomics Platform"/>
            <consortium name="The Broad Institute Genome Sequencing Center for Infectious Disease"/>
            <person name="Wu L."/>
            <person name="Ma J."/>
        </authorList>
    </citation>
    <scope>NUCLEOTIDE SEQUENCE [LARGE SCALE GENOMIC DNA]</scope>
    <source>
        <strain evidence="4">JCM 18077</strain>
    </source>
</reference>
<feature type="domain" description="D-alanyl-D-alanine carboxypeptidase-like core" evidence="2">
    <location>
        <begin position="46"/>
        <end position="140"/>
    </location>
</feature>
<accession>A0ABP8Z8Y2</accession>
<dbReference type="Proteomes" id="UP001500822">
    <property type="component" value="Unassembled WGS sequence"/>
</dbReference>
<feature type="signal peptide" evidence="1">
    <location>
        <begin position="1"/>
        <end position="33"/>
    </location>
</feature>
<dbReference type="InterPro" id="IPR003709">
    <property type="entry name" value="VanY-like_core_dom"/>
</dbReference>
<organism evidence="3 4">
    <name type="scientific">Gordonia alkaliphila</name>
    <dbReference type="NCBI Taxonomy" id="1053547"/>
    <lineage>
        <taxon>Bacteria</taxon>
        <taxon>Bacillati</taxon>
        <taxon>Actinomycetota</taxon>
        <taxon>Actinomycetes</taxon>
        <taxon>Mycobacteriales</taxon>
        <taxon>Gordoniaceae</taxon>
        <taxon>Gordonia</taxon>
    </lineage>
</organism>
<proteinExistence type="predicted"/>
<evidence type="ECO:0000313" key="3">
    <source>
        <dbReference type="EMBL" id="GAA4750021.1"/>
    </source>
</evidence>
<dbReference type="InterPro" id="IPR009045">
    <property type="entry name" value="Zn_M74/Hedgehog-like"/>
</dbReference>
<keyword evidence="4" id="KW-1185">Reference proteome</keyword>
<evidence type="ECO:0000256" key="1">
    <source>
        <dbReference type="SAM" id="SignalP"/>
    </source>
</evidence>
<dbReference type="Gene3D" id="3.30.1380.10">
    <property type="match status" value="1"/>
</dbReference>
<comment type="caution">
    <text evidence="3">The sequence shown here is derived from an EMBL/GenBank/DDBJ whole genome shotgun (WGS) entry which is preliminary data.</text>
</comment>
<dbReference type="Pfam" id="PF02557">
    <property type="entry name" value="VanY"/>
    <property type="match status" value="1"/>
</dbReference>
<dbReference type="CDD" id="cd14846">
    <property type="entry name" value="Peptidase_M15_like"/>
    <property type="match status" value="1"/>
</dbReference>
<dbReference type="PANTHER" id="PTHR34385:SF1">
    <property type="entry name" value="PEPTIDOGLYCAN L-ALANYL-D-GLUTAMATE ENDOPEPTIDASE CWLK"/>
    <property type="match status" value="1"/>
</dbReference>
<feature type="chain" id="PRO_5046890765" description="D-alanyl-D-alanine carboxypeptidase-like core domain-containing protein" evidence="1">
    <location>
        <begin position="34"/>
        <end position="169"/>
    </location>
</feature>
<evidence type="ECO:0000313" key="4">
    <source>
        <dbReference type="Proteomes" id="UP001500822"/>
    </source>
</evidence>
<protein>
    <recommendedName>
        <fullName evidence="2">D-alanyl-D-alanine carboxypeptidase-like core domain-containing protein</fullName>
    </recommendedName>
</protein>
<dbReference type="EMBL" id="BAABIE010000008">
    <property type="protein sequence ID" value="GAA4750021.1"/>
    <property type="molecule type" value="Genomic_DNA"/>
</dbReference>
<dbReference type="InterPro" id="IPR052179">
    <property type="entry name" value="DD-CPase-like"/>
</dbReference>
<gene>
    <name evidence="3" type="ORF">GCM10023217_20510</name>
</gene>
<dbReference type="PANTHER" id="PTHR34385">
    <property type="entry name" value="D-ALANYL-D-ALANINE CARBOXYPEPTIDASE"/>
    <property type="match status" value="1"/>
</dbReference>
<sequence>MAVVRTLRTAGAVVATTAAALLLPLTTTPTAQAAPPSLLAPDTEGLTPQLAIAYTLAAHEAHAAGVPLWINSGKRSRAEQAALWRDGLRTYGSASAARRWVLPPNESTHVTGQAIDVAPRAGAAWLQRNGFRYGLCRSFDNEWWHFELATLPMTPCPPRVPDASARPRR</sequence>
<evidence type="ECO:0000259" key="2">
    <source>
        <dbReference type="Pfam" id="PF02557"/>
    </source>
</evidence>